<organism evidence="2">
    <name type="scientific">Serratia fonticola</name>
    <dbReference type="NCBI Taxonomy" id="47917"/>
    <lineage>
        <taxon>Bacteria</taxon>
        <taxon>Pseudomonadati</taxon>
        <taxon>Pseudomonadota</taxon>
        <taxon>Gammaproteobacteria</taxon>
        <taxon>Enterobacterales</taxon>
        <taxon>Yersiniaceae</taxon>
        <taxon>Serratia</taxon>
    </lineage>
</organism>
<evidence type="ECO:0000256" key="1">
    <source>
        <dbReference type="SAM" id="MobiDB-lite"/>
    </source>
</evidence>
<sequence>MPGIGADDIVTLWDSLRTDDPRLQQCWDSEYWPNALAIAPYLSIDDRADLFAPLWGEEPALTACYRRLAYRLEQLGGAASVLAPLSLLTDENQQPSYGILTPAMLEETGDKVQLKLNNGVMTMPLAELRLLAAELLIPLQRPPGHSGFASTDYLDLPAYTTDDESLQQAKSLTLLQRYSDQQAMQALIVCHAAACREEATMVGQALDHWAQQHQEADSRGHPELIWAFTPYDRRSSAHFDQAVQRYVGHPGEVWGTLLAMNEDEVRRMTDYLLTSVNVAARHNRLQQRFDRHEQELRHNLLGRWLNVATEDKSASRQGHGKSVARPHHSAR</sequence>
<feature type="compositionally biased region" description="Basic residues" evidence="1">
    <location>
        <begin position="318"/>
        <end position="331"/>
    </location>
</feature>
<protein>
    <submittedName>
        <fullName evidence="2">Bacterial virulence factor</fullName>
    </submittedName>
</protein>
<dbReference type="EMBL" id="CABEEZ010000122">
    <property type="protein sequence ID" value="VTR50579.1"/>
    <property type="molecule type" value="Genomic_DNA"/>
</dbReference>
<accession>A0A4U9VWV2</accession>
<reference evidence="2" key="1">
    <citation type="submission" date="2019-05" db="EMBL/GenBank/DDBJ databases">
        <authorList>
            <consortium name="Pathogen Informatics"/>
        </authorList>
    </citation>
    <scope>NUCLEOTIDE SEQUENCE [LARGE SCALE GENOMIC DNA]</scope>
    <source>
        <strain evidence="2">NCTC12965</strain>
    </source>
</reference>
<evidence type="ECO:0000313" key="2">
    <source>
        <dbReference type="EMBL" id="VTR50579.1"/>
    </source>
</evidence>
<proteinExistence type="predicted"/>
<dbReference type="AlphaFoldDB" id="A0A4U9VWV2"/>
<dbReference type="Pfam" id="PF10139">
    <property type="entry name" value="Virul_Fac"/>
    <property type="match status" value="1"/>
</dbReference>
<dbReference type="InterPro" id="IPR017030">
    <property type="entry name" value="Vir_effector_SfrC"/>
</dbReference>
<feature type="region of interest" description="Disordered" evidence="1">
    <location>
        <begin position="311"/>
        <end position="331"/>
    </location>
</feature>
<name>A0A4U9VWV2_SERFO</name>
<gene>
    <name evidence="2" type="ORF">NCTC12965_06006</name>
</gene>